<evidence type="ECO:0000256" key="2">
    <source>
        <dbReference type="ARBA" id="ARBA00005982"/>
    </source>
</evidence>
<dbReference type="EMBL" id="CYGV01000380">
    <property type="protein sequence ID" value="CUA68314.1"/>
    <property type="molecule type" value="Genomic_DNA"/>
</dbReference>
<feature type="transmembrane region" description="Helical" evidence="7">
    <location>
        <begin position="265"/>
        <end position="287"/>
    </location>
</feature>
<keyword evidence="4 7" id="KW-0812">Transmembrane</keyword>
<evidence type="ECO:0000313" key="9">
    <source>
        <dbReference type="Proteomes" id="UP000044841"/>
    </source>
</evidence>
<feature type="transmembrane region" description="Helical" evidence="7">
    <location>
        <begin position="670"/>
        <end position="693"/>
    </location>
</feature>
<dbReference type="GO" id="GO:0071916">
    <property type="term" value="F:dipeptide transmembrane transporter activity"/>
    <property type="evidence" value="ECO:0007669"/>
    <property type="project" value="UniProtKB-ARBA"/>
</dbReference>
<evidence type="ECO:0000256" key="7">
    <source>
        <dbReference type="SAM" id="Phobius"/>
    </source>
</evidence>
<dbReference type="FunFam" id="1.20.1250.20:FF:000085">
    <property type="entry name" value="MFS peptide transporter Ptr2"/>
    <property type="match status" value="1"/>
</dbReference>
<dbReference type="GO" id="GO:0005886">
    <property type="term" value="C:plasma membrane"/>
    <property type="evidence" value="ECO:0007669"/>
    <property type="project" value="UniProtKB-ARBA"/>
</dbReference>
<evidence type="ECO:0000256" key="4">
    <source>
        <dbReference type="ARBA" id="ARBA00022692"/>
    </source>
</evidence>
<organism evidence="8 9">
    <name type="scientific">Rhizoctonia solani</name>
    <dbReference type="NCBI Taxonomy" id="456999"/>
    <lineage>
        <taxon>Eukaryota</taxon>
        <taxon>Fungi</taxon>
        <taxon>Dikarya</taxon>
        <taxon>Basidiomycota</taxon>
        <taxon>Agaricomycotina</taxon>
        <taxon>Agaricomycetes</taxon>
        <taxon>Cantharellales</taxon>
        <taxon>Ceratobasidiaceae</taxon>
        <taxon>Rhizoctonia</taxon>
    </lineage>
</organism>
<keyword evidence="3" id="KW-0813">Transport</keyword>
<keyword evidence="5 7" id="KW-1133">Transmembrane helix</keyword>
<comment type="subcellular location">
    <subcellularLocation>
        <location evidence="1">Membrane</location>
        <topology evidence="1">Multi-pass membrane protein</topology>
    </subcellularLocation>
</comment>
<feature type="transmembrane region" description="Helical" evidence="7">
    <location>
        <begin position="611"/>
        <end position="631"/>
    </location>
</feature>
<feature type="transmembrane region" description="Helical" evidence="7">
    <location>
        <begin position="293"/>
        <end position="311"/>
    </location>
</feature>
<dbReference type="PANTHER" id="PTHR11654">
    <property type="entry name" value="OLIGOPEPTIDE TRANSPORTER-RELATED"/>
    <property type="match status" value="1"/>
</dbReference>
<proteinExistence type="inferred from homology"/>
<evidence type="ECO:0000256" key="6">
    <source>
        <dbReference type="ARBA" id="ARBA00023136"/>
    </source>
</evidence>
<feature type="transmembrane region" description="Helical" evidence="7">
    <location>
        <begin position="560"/>
        <end position="582"/>
    </location>
</feature>
<evidence type="ECO:0000256" key="1">
    <source>
        <dbReference type="ARBA" id="ARBA00004141"/>
    </source>
</evidence>
<evidence type="ECO:0000313" key="8">
    <source>
        <dbReference type="EMBL" id="CUA68314.1"/>
    </source>
</evidence>
<evidence type="ECO:0000256" key="5">
    <source>
        <dbReference type="ARBA" id="ARBA00022989"/>
    </source>
</evidence>
<dbReference type="SUPFAM" id="SSF103473">
    <property type="entry name" value="MFS general substrate transporter"/>
    <property type="match status" value="1"/>
</dbReference>
<feature type="transmembrane region" description="Helical" evidence="7">
    <location>
        <begin position="643"/>
        <end position="664"/>
    </location>
</feature>
<dbReference type="Gene3D" id="1.20.1250.20">
    <property type="entry name" value="MFS general substrate transporter like domains"/>
    <property type="match status" value="1"/>
</dbReference>
<protein>
    <submittedName>
        <fullName evidence="8">Peptide transporter PTR2 [Candida albicans]</fullName>
    </submittedName>
</protein>
<dbReference type="AlphaFoldDB" id="A0A0K6FQP7"/>
<reference evidence="8 9" key="1">
    <citation type="submission" date="2015-07" db="EMBL/GenBank/DDBJ databases">
        <authorList>
            <person name="Noorani M."/>
        </authorList>
    </citation>
    <scope>NUCLEOTIDE SEQUENCE [LARGE SCALE GENOMIC DNA]</scope>
    <source>
        <strain evidence="8">BBA 69670</strain>
    </source>
</reference>
<evidence type="ECO:0000256" key="3">
    <source>
        <dbReference type="ARBA" id="ARBA00022448"/>
    </source>
</evidence>
<feature type="transmembrane region" description="Helical" evidence="7">
    <location>
        <begin position="376"/>
        <end position="397"/>
    </location>
</feature>
<accession>A0A0K6FQP7</accession>
<dbReference type="InterPro" id="IPR036259">
    <property type="entry name" value="MFS_trans_sf"/>
</dbReference>
<sequence length="718" mass="79495">MAQTGAHAIVGLRCRAHQSEDSGCPQTPDKKFMGRVCLGAGLVRFTGVTGRQLSRSSRDEIGYLYSASFASVSKRAHGRQACGQSHRITRYHKFIVSTHRGTRTTALRLRVLSSIHLGPQAHGPVALSKVRTFDEKQDLKQHYDQDSTDEVIDASLLPTEEETHTLRRVADSIPLVAWTIVFVEFAERFSWYGTTGPMTNFVQQPLPPGSIAGNTLGSAGVAGALGRGQRTSTALANFRQFWTYFTPIIGAIVADTYYGRFKAICVFFTICLVGHIILIFVSIPSALQHPNGALAGFIISLVIIGLGTGGFKSNISPLVAEQYRGKLHKRTLPTGETVLVDPTLTVQRTFLYFYMMINCGSLLSLTTTFAEKHVGFWLAYSLPTFVFMLIPPILVWGNKRYHKTPPRGSVLVEAWRVFRLAARGKWSINPARLYKNFTSPDFWESAKPSYYTNKATGESAVGAGSVPSAITWDDEFADEVMRAIKACKVFLFYPLYWISYDQITSNLTSQAATMELHGVPNEIVNNLNPLSLVIMIPIMERIVYPAIRRAKINFTPIKRITFGFFLGSLAMVYTTVIQYYIYKKSPCGKFASTCPGLEEPVPAPINVWIQAPSYIIIGLSEIFASITGLEYAFTKAPERMKSVVMSIFLFMSALASAIEFGLVGVSTDPYLMWMYAGVGITSFLAGIAFWFTFRSLDAEEDSLNIIGATGRTGFKDEQ</sequence>
<gene>
    <name evidence="8" type="ORF">RSOLAG22IIIB_07842</name>
</gene>
<dbReference type="Proteomes" id="UP000044841">
    <property type="component" value="Unassembled WGS sequence"/>
</dbReference>
<dbReference type="Pfam" id="PF00854">
    <property type="entry name" value="PTR2"/>
    <property type="match status" value="1"/>
</dbReference>
<feature type="transmembrane region" description="Helical" evidence="7">
    <location>
        <begin position="351"/>
        <end position="370"/>
    </location>
</feature>
<keyword evidence="6 7" id="KW-0472">Membrane</keyword>
<dbReference type="InterPro" id="IPR000109">
    <property type="entry name" value="POT_fam"/>
</dbReference>
<comment type="similarity">
    <text evidence="2">Belongs to the major facilitator superfamily. Proton-dependent oligopeptide transporter (POT/PTR) (TC 2.A.17) family.</text>
</comment>
<name>A0A0K6FQP7_9AGAM</name>
<keyword evidence="9" id="KW-1185">Reference proteome</keyword>